<protein>
    <submittedName>
        <fullName evidence="1">Uncharacterized protein</fullName>
    </submittedName>
</protein>
<name>A0A2P2N878_RHIMU</name>
<dbReference type="AlphaFoldDB" id="A0A2P2N878"/>
<accession>A0A2P2N878</accession>
<reference evidence="1" key="1">
    <citation type="submission" date="2018-02" db="EMBL/GenBank/DDBJ databases">
        <title>Rhizophora mucronata_Transcriptome.</title>
        <authorList>
            <person name="Meera S.P."/>
            <person name="Sreeshan A."/>
            <person name="Augustine A."/>
        </authorList>
    </citation>
    <scope>NUCLEOTIDE SEQUENCE</scope>
    <source>
        <tissue evidence="1">Leaf</tissue>
    </source>
</reference>
<organism evidence="1">
    <name type="scientific">Rhizophora mucronata</name>
    <name type="common">Asiatic mangrove</name>
    <dbReference type="NCBI Taxonomy" id="61149"/>
    <lineage>
        <taxon>Eukaryota</taxon>
        <taxon>Viridiplantae</taxon>
        <taxon>Streptophyta</taxon>
        <taxon>Embryophyta</taxon>
        <taxon>Tracheophyta</taxon>
        <taxon>Spermatophyta</taxon>
        <taxon>Magnoliopsida</taxon>
        <taxon>eudicotyledons</taxon>
        <taxon>Gunneridae</taxon>
        <taxon>Pentapetalae</taxon>
        <taxon>rosids</taxon>
        <taxon>fabids</taxon>
        <taxon>Malpighiales</taxon>
        <taxon>Rhizophoraceae</taxon>
        <taxon>Rhizophora</taxon>
    </lineage>
</organism>
<proteinExistence type="predicted"/>
<sequence length="36" mass="4175">MPGTLSPASRSCEWMYMICMAVLLVKKATHWKMLIF</sequence>
<dbReference type="EMBL" id="GGEC01058193">
    <property type="protein sequence ID" value="MBX38677.1"/>
    <property type="molecule type" value="Transcribed_RNA"/>
</dbReference>
<evidence type="ECO:0000313" key="1">
    <source>
        <dbReference type="EMBL" id="MBX38677.1"/>
    </source>
</evidence>